<dbReference type="AlphaFoldDB" id="A0A7I3ZJL9"/>
<name>A0A7I3ZJL9_PHYPA</name>
<dbReference type="Proteomes" id="UP000006727">
    <property type="component" value="Chromosome 3"/>
</dbReference>
<organism evidence="1 2">
    <name type="scientific">Physcomitrium patens</name>
    <name type="common">Spreading-leaved earth moss</name>
    <name type="synonym">Physcomitrella patens</name>
    <dbReference type="NCBI Taxonomy" id="3218"/>
    <lineage>
        <taxon>Eukaryota</taxon>
        <taxon>Viridiplantae</taxon>
        <taxon>Streptophyta</taxon>
        <taxon>Embryophyta</taxon>
        <taxon>Bryophyta</taxon>
        <taxon>Bryophytina</taxon>
        <taxon>Bryopsida</taxon>
        <taxon>Funariidae</taxon>
        <taxon>Funariales</taxon>
        <taxon>Funariaceae</taxon>
        <taxon>Physcomitrium</taxon>
    </lineage>
</organism>
<keyword evidence="2" id="KW-1185">Reference proteome</keyword>
<evidence type="ECO:0000313" key="1">
    <source>
        <dbReference type="EnsemblPlants" id="PAC:32943890.CDS.1"/>
    </source>
</evidence>
<dbReference type="EnsemblPlants" id="Pp3c3_27820V3.1">
    <property type="protein sequence ID" value="PAC:32943890.CDS.1"/>
    <property type="gene ID" value="Pp3c3_27820"/>
</dbReference>
<proteinExistence type="predicted"/>
<dbReference type="Gramene" id="Pp3c3_27820V3.1">
    <property type="protein sequence ID" value="PAC:32943890.CDS.1"/>
    <property type="gene ID" value="Pp3c3_27820"/>
</dbReference>
<dbReference type="InParanoid" id="A0A7I3ZJL9"/>
<reference evidence="1" key="3">
    <citation type="submission" date="2020-12" db="UniProtKB">
        <authorList>
            <consortium name="EnsemblPlants"/>
        </authorList>
    </citation>
    <scope>IDENTIFICATION</scope>
</reference>
<dbReference type="EMBL" id="ABEU02000003">
    <property type="status" value="NOT_ANNOTATED_CDS"/>
    <property type="molecule type" value="Genomic_DNA"/>
</dbReference>
<protein>
    <submittedName>
        <fullName evidence="1">Uncharacterized protein</fullName>
    </submittedName>
</protein>
<evidence type="ECO:0000313" key="2">
    <source>
        <dbReference type="Proteomes" id="UP000006727"/>
    </source>
</evidence>
<accession>A0A7I3ZJL9</accession>
<reference evidence="1 2" key="1">
    <citation type="journal article" date="2008" name="Science">
        <title>The Physcomitrella genome reveals evolutionary insights into the conquest of land by plants.</title>
        <authorList>
            <person name="Rensing S."/>
            <person name="Lang D."/>
            <person name="Zimmer A."/>
            <person name="Terry A."/>
            <person name="Salamov A."/>
            <person name="Shapiro H."/>
            <person name="Nishiyama T."/>
            <person name="Perroud P.-F."/>
            <person name="Lindquist E."/>
            <person name="Kamisugi Y."/>
            <person name="Tanahashi T."/>
            <person name="Sakakibara K."/>
            <person name="Fujita T."/>
            <person name="Oishi K."/>
            <person name="Shin-I T."/>
            <person name="Kuroki Y."/>
            <person name="Toyoda A."/>
            <person name="Suzuki Y."/>
            <person name="Hashimoto A."/>
            <person name="Yamaguchi K."/>
            <person name="Sugano A."/>
            <person name="Kohara Y."/>
            <person name="Fujiyama A."/>
            <person name="Anterola A."/>
            <person name="Aoki S."/>
            <person name="Ashton N."/>
            <person name="Barbazuk W.B."/>
            <person name="Barker E."/>
            <person name="Bennetzen J."/>
            <person name="Bezanilla M."/>
            <person name="Blankenship R."/>
            <person name="Cho S.H."/>
            <person name="Dutcher S."/>
            <person name="Estelle M."/>
            <person name="Fawcett J.A."/>
            <person name="Gundlach H."/>
            <person name="Hanada K."/>
            <person name="Heyl A."/>
            <person name="Hicks K.A."/>
            <person name="Hugh J."/>
            <person name="Lohr M."/>
            <person name="Mayer K."/>
            <person name="Melkozernov A."/>
            <person name="Murata T."/>
            <person name="Nelson D."/>
            <person name="Pils B."/>
            <person name="Prigge M."/>
            <person name="Reiss B."/>
            <person name="Renner T."/>
            <person name="Rombauts S."/>
            <person name="Rushton P."/>
            <person name="Sanderfoot A."/>
            <person name="Schween G."/>
            <person name="Shiu S.-H."/>
            <person name="Stueber K."/>
            <person name="Theodoulou F.L."/>
            <person name="Tu H."/>
            <person name="Van de Peer Y."/>
            <person name="Verrier P.J."/>
            <person name="Waters E."/>
            <person name="Wood A."/>
            <person name="Yang L."/>
            <person name="Cove D."/>
            <person name="Cuming A."/>
            <person name="Hasebe M."/>
            <person name="Lucas S."/>
            <person name="Mishler D.B."/>
            <person name="Reski R."/>
            <person name="Grigoriev I."/>
            <person name="Quatrano R.S."/>
            <person name="Boore J.L."/>
        </authorList>
    </citation>
    <scope>NUCLEOTIDE SEQUENCE [LARGE SCALE GENOMIC DNA]</scope>
    <source>
        <strain evidence="1 2">cv. Gransden 2004</strain>
    </source>
</reference>
<sequence length="57" mass="6751">MRYKTLIKTLVHYDQGTRVQFPLFLSLFLSSNSQRFELKPADLNVHKKALEWGFCSF</sequence>
<reference evidence="1 2" key="2">
    <citation type="journal article" date="2018" name="Plant J.">
        <title>The Physcomitrella patens chromosome-scale assembly reveals moss genome structure and evolution.</title>
        <authorList>
            <person name="Lang D."/>
            <person name="Ullrich K.K."/>
            <person name="Murat F."/>
            <person name="Fuchs J."/>
            <person name="Jenkins J."/>
            <person name="Haas F.B."/>
            <person name="Piednoel M."/>
            <person name="Gundlach H."/>
            <person name="Van Bel M."/>
            <person name="Meyberg R."/>
            <person name="Vives C."/>
            <person name="Morata J."/>
            <person name="Symeonidi A."/>
            <person name="Hiss M."/>
            <person name="Muchero W."/>
            <person name="Kamisugi Y."/>
            <person name="Saleh O."/>
            <person name="Blanc G."/>
            <person name="Decker E.L."/>
            <person name="van Gessel N."/>
            <person name="Grimwood J."/>
            <person name="Hayes R.D."/>
            <person name="Graham S.W."/>
            <person name="Gunter L.E."/>
            <person name="McDaniel S.F."/>
            <person name="Hoernstein S.N.W."/>
            <person name="Larsson A."/>
            <person name="Li F.W."/>
            <person name="Perroud P.F."/>
            <person name="Phillips J."/>
            <person name="Ranjan P."/>
            <person name="Rokshar D.S."/>
            <person name="Rothfels C.J."/>
            <person name="Schneider L."/>
            <person name="Shu S."/>
            <person name="Stevenson D.W."/>
            <person name="Thummler F."/>
            <person name="Tillich M."/>
            <person name="Villarreal Aguilar J.C."/>
            <person name="Widiez T."/>
            <person name="Wong G.K."/>
            <person name="Wymore A."/>
            <person name="Zhang Y."/>
            <person name="Zimmer A.D."/>
            <person name="Quatrano R.S."/>
            <person name="Mayer K.F.X."/>
            <person name="Goodstein D."/>
            <person name="Casacuberta J.M."/>
            <person name="Vandepoele K."/>
            <person name="Reski R."/>
            <person name="Cuming A.C."/>
            <person name="Tuskan G.A."/>
            <person name="Maumus F."/>
            <person name="Salse J."/>
            <person name="Schmutz J."/>
            <person name="Rensing S.A."/>
        </authorList>
    </citation>
    <scope>NUCLEOTIDE SEQUENCE [LARGE SCALE GENOMIC DNA]</scope>
    <source>
        <strain evidence="1 2">cv. Gransden 2004</strain>
    </source>
</reference>